<dbReference type="PANTHER" id="PTHR12550:SF70">
    <property type="entry name" value="JIL-1 ANCHORING AND STABILIZING PROTEIN, ISOFORM A"/>
    <property type="match status" value="1"/>
</dbReference>
<feature type="domain" description="PWWP" evidence="2">
    <location>
        <begin position="7"/>
        <end position="65"/>
    </location>
</feature>
<dbReference type="SUPFAM" id="SSF51735">
    <property type="entry name" value="NAD(P)-binding Rossmann-fold domains"/>
    <property type="match status" value="1"/>
</dbReference>
<keyword evidence="4" id="KW-1185">Reference proteome</keyword>
<feature type="region of interest" description="Disordered" evidence="1">
    <location>
        <begin position="96"/>
        <end position="171"/>
    </location>
</feature>
<dbReference type="InterPro" id="IPR000313">
    <property type="entry name" value="PWWP_dom"/>
</dbReference>
<dbReference type="InterPro" id="IPR006115">
    <property type="entry name" value="6PGDH_NADP-bd"/>
</dbReference>
<dbReference type="CDD" id="cd05836">
    <property type="entry name" value="PWWP_GLYR1"/>
    <property type="match status" value="1"/>
</dbReference>
<dbReference type="SMART" id="SM00293">
    <property type="entry name" value="PWWP"/>
    <property type="match status" value="1"/>
</dbReference>
<evidence type="ECO:0000313" key="3">
    <source>
        <dbReference type="EMBL" id="KAK7020731.1"/>
    </source>
</evidence>
<name>A0AAN8ZXY0_HALRR</name>
<evidence type="ECO:0000256" key="1">
    <source>
        <dbReference type="SAM" id="MobiDB-lite"/>
    </source>
</evidence>
<feature type="compositionally biased region" description="Basic and acidic residues" evidence="1">
    <location>
        <begin position="150"/>
        <end position="159"/>
    </location>
</feature>
<reference evidence="3 4" key="1">
    <citation type="submission" date="2023-11" db="EMBL/GenBank/DDBJ databases">
        <title>Halocaridina rubra genome assembly.</title>
        <authorList>
            <person name="Smith C."/>
        </authorList>
    </citation>
    <scope>NUCLEOTIDE SEQUENCE [LARGE SCALE GENOMIC DNA]</scope>
    <source>
        <strain evidence="3">EP-1</strain>
        <tissue evidence="3">Whole</tissue>
    </source>
</reference>
<dbReference type="InterPro" id="IPR035501">
    <property type="entry name" value="GLYR1_PWWP"/>
</dbReference>
<dbReference type="EC" id="1.1.1.31" evidence="3"/>
<dbReference type="GO" id="GO:0050661">
    <property type="term" value="F:NADP binding"/>
    <property type="evidence" value="ECO:0007669"/>
    <property type="project" value="InterPro"/>
</dbReference>
<dbReference type="InterPro" id="IPR036291">
    <property type="entry name" value="NAD(P)-bd_dom_sf"/>
</dbReference>
<dbReference type="Pfam" id="PF03446">
    <property type="entry name" value="NAD_binding_2"/>
    <property type="match status" value="1"/>
</dbReference>
<dbReference type="SUPFAM" id="SSF63748">
    <property type="entry name" value="Tudor/PWWP/MBT"/>
    <property type="match status" value="1"/>
</dbReference>
<keyword evidence="3" id="KW-0560">Oxidoreductase</keyword>
<organism evidence="3 4">
    <name type="scientific">Halocaridina rubra</name>
    <name type="common">Hawaiian red shrimp</name>
    <dbReference type="NCBI Taxonomy" id="373956"/>
    <lineage>
        <taxon>Eukaryota</taxon>
        <taxon>Metazoa</taxon>
        <taxon>Ecdysozoa</taxon>
        <taxon>Arthropoda</taxon>
        <taxon>Crustacea</taxon>
        <taxon>Multicrustacea</taxon>
        <taxon>Malacostraca</taxon>
        <taxon>Eumalacostraca</taxon>
        <taxon>Eucarida</taxon>
        <taxon>Decapoda</taxon>
        <taxon>Pleocyemata</taxon>
        <taxon>Caridea</taxon>
        <taxon>Atyoidea</taxon>
        <taxon>Atyidae</taxon>
        <taxon>Halocaridina</taxon>
    </lineage>
</organism>
<dbReference type="Pfam" id="PF00855">
    <property type="entry name" value="PWWP"/>
    <property type="match status" value="1"/>
</dbReference>
<dbReference type="PROSITE" id="PS50812">
    <property type="entry name" value="PWWP"/>
    <property type="match status" value="1"/>
</dbReference>
<proteinExistence type="predicted"/>
<sequence length="264" mass="29281">MADPYEIGDLVWAKMKGFSPWPGMIIPAKENVKKPSKKHCHFVYFFGSENYAWIEAANMKPYFAYKSRLMKANKTSPFQDAVGKIENYIVENNIKVPEGKEGTNNTNHDRDSDRESTPSATPVKEKKIKSGTPKRKSTGDSSSGGSAKRLKTESVRLKDSPMSTSSPGHAAKVRVSALLNRPLMERPDTPPLDIGCVSQTLKDKKIEPSGLKFGFLGLGIIGSGIVKNLINSGHNVMVWNRSAEKVSKDFYVLWVLFIIFSVLL</sequence>
<comment type="caution">
    <text evidence="3">The sequence shown here is derived from an EMBL/GenBank/DDBJ whole genome shotgun (WGS) entry which is preliminary data.</text>
</comment>
<dbReference type="EMBL" id="JAXCGZ010022927">
    <property type="protein sequence ID" value="KAK7020731.1"/>
    <property type="molecule type" value="Genomic_DNA"/>
</dbReference>
<accession>A0AAN8ZXY0</accession>
<protein>
    <submittedName>
        <fullName evidence="3">Oxidoreductase glyr1</fullName>
        <ecNumber evidence="3">1.1.1.31</ecNumber>
    </submittedName>
</protein>
<gene>
    <name evidence="3" type="primary">GLYR1</name>
    <name evidence="3" type="ORF">SK128_018902</name>
</gene>
<feature type="compositionally biased region" description="Basic and acidic residues" evidence="1">
    <location>
        <begin position="97"/>
        <end position="116"/>
    </location>
</feature>
<dbReference type="PANTHER" id="PTHR12550">
    <property type="entry name" value="HEPATOMA-DERIVED GROWTH FACTOR-RELATED"/>
    <property type="match status" value="1"/>
</dbReference>
<dbReference type="Proteomes" id="UP001381693">
    <property type="component" value="Unassembled WGS sequence"/>
</dbReference>
<feature type="compositionally biased region" description="Basic residues" evidence="1">
    <location>
        <begin position="126"/>
        <end position="136"/>
    </location>
</feature>
<dbReference type="AlphaFoldDB" id="A0AAN8ZXY0"/>
<dbReference type="Gene3D" id="3.40.50.720">
    <property type="entry name" value="NAD(P)-binding Rossmann-like Domain"/>
    <property type="match status" value="1"/>
</dbReference>
<evidence type="ECO:0000313" key="4">
    <source>
        <dbReference type="Proteomes" id="UP001381693"/>
    </source>
</evidence>
<dbReference type="GO" id="GO:0008442">
    <property type="term" value="F:3-hydroxyisobutyrate dehydrogenase activity"/>
    <property type="evidence" value="ECO:0007669"/>
    <property type="project" value="UniProtKB-EC"/>
</dbReference>
<dbReference type="Gene3D" id="2.30.30.140">
    <property type="match status" value="1"/>
</dbReference>
<evidence type="ECO:0000259" key="2">
    <source>
        <dbReference type="PROSITE" id="PS50812"/>
    </source>
</evidence>